<reference evidence="1 2" key="1">
    <citation type="submission" date="2016-11" db="EMBL/GenBank/DDBJ databases">
        <title>The macronuclear genome of Stentor coeruleus: a giant cell with tiny introns.</title>
        <authorList>
            <person name="Slabodnick M."/>
            <person name="Ruby J.G."/>
            <person name="Reiff S.B."/>
            <person name="Swart E.C."/>
            <person name="Gosai S."/>
            <person name="Prabakaran S."/>
            <person name="Witkowska E."/>
            <person name="Larue G.E."/>
            <person name="Fisher S."/>
            <person name="Freeman R.M."/>
            <person name="Gunawardena J."/>
            <person name="Chu W."/>
            <person name="Stover N.A."/>
            <person name="Gregory B.D."/>
            <person name="Nowacki M."/>
            <person name="Derisi J."/>
            <person name="Roy S.W."/>
            <person name="Marshall W.F."/>
            <person name="Sood P."/>
        </authorList>
    </citation>
    <scope>NUCLEOTIDE SEQUENCE [LARGE SCALE GENOMIC DNA]</scope>
    <source>
        <strain evidence="1">WM001</strain>
    </source>
</reference>
<gene>
    <name evidence="1" type="ORF">SteCoe_11946</name>
</gene>
<proteinExistence type="predicted"/>
<sequence>MTIVYEESEAELKKIQLAYVENNLTTESCSVLDQSQVSTQILHIIDENITIENEFDYLDRYVSLMLAKKLHENFKVSEVSMPGYSVSDSLLLISSSAPVRNLRVEPQVMKKIPYPTSEMHENNYSTQKRCPCILL</sequence>
<accession>A0A1R2CC38</accession>
<evidence type="ECO:0000313" key="1">
    <source>
        <dbReference type="EMBL" id="OMJ86530.1"/>
    </source>
</evidence>
<name>A0A1R2CC38_9CILI</name>
<dbReference type="Proteomes" id="UP000187209">
    <property type="component" value="Unassembled WGS sequence"/>
</dbReference>
<keyword evidence="2" id="KW-1185">Reference proteome</keyword>
<organism evidence="1 2">
    <name type="scientific">Stentor coeruleus</name>
    <dbReference type="NCBI Taxonomy" id="5963"/>
    <lineage>
        <taxon>Eukaryota</taxon>
        <taxon>Sar</taxon>
        <taxon>Alveolata</taxon>
        <taxon>Ciliophora</taxon>
        <taxon>Postciliodesmatophora</taxon>
        <taxon>Heterotrichea</taxon>
        <taxon>Heterotrichida</taxon>
        <taxon>Stentoridae</taxon>
        <taxon>Stentor</taxon>
    </lineage>
</organism>
<comment type="caution">
    <text evidence="1">The sequence shown here is derived from an EMBL/GenBank/DDBJ whole genome shotgun (WGS) entry which is preliminary data.</text>
</comment>
<evidence type="ECO:0000313" key="2">
    <source>
        <dbReference type="Proteomes" id="UP000187209"/>
    </source>
</evidence>
<dbReference type="EMBL" id="MPUH01000203">
    <property type="protein sequence ID" value="OMJ86530.1"/>
    <property type="molecule type" value="Genomic_DNA"/>
</dbReference>
<dbReference type="AlphaFoldDB" id="A0A1R2CC38"/>
<protein>
    <submittedName>
        <fullName evidence="1">Uncharacterized protein</fullName>
    </submittedName>
</protein>